<evidence type="ECO:0000313" key="4">
    <source>
        <dbReference type="Proteomes" id="UP000232722"/>
    </source>
</evidence>
<name>A0A2N0NW17_9GLOM</name>
<gene>
    <name evidence="3" type="ORF">RhiirA5_463625</name>
</gene>
<evidence type="ECO:0000256" key="1">
    <source>
        <dbReference type="ARBA" id="ARBA00022737"/>
    </source>
</evidence>
<organism evidence="3 4">
    <name type="scientific">Rhizophagus irregularis</name>
    <dbReference type="NCBI Taxonomy" id="588596"/>
    <lineage>
        <taxon>Eukaryota</taxon>
        <taxon>Fungi</taxon>
        <taxon>Fungi incertae sedis</taxon>
        <taxon>Mucoromycota</taxon>
        <taxon>Glomeromycotina</taxon>
        <taxon>Glomeromycetes</taxon>
        <taxon>Glomerales</taxon>
        <taxon>Glomeraceae</taxon>
        <taxon>Rhizophagus</taxon>
    </lineage>
</organism>
<accession>A0A2N0NW17</accession>
<keyword evidence="1" id="KW-0677">Repeat</keyword>
<protein>
    <recommendedName>
        <fullName evidence="2">MIR domain-containing protein</fullName>
    </recommendedName>
</protein>
<dbReference type="CDD" id="cd23263">
    <property type="entry name" value="beta-trefoil_MIR"/>
    <property type="match status" value="1"/>
</dbReference>
<feature type="domain" description="MIR" evidence="2">
    <location>
        <begin position="159"/>
        <end position="213"/>
    </location>
</feature>
<dbReference type="VEuPathDB" id="FungiDB:RhiirFUN_012088"/>
<proteinExistence type="predicted"/>
<evidence type="ECO:0000313" key="3">
    <source>
        <dbReference type="EMBL" id="PKB98764.1"/>
    </source>
</evidence>
<dbReference type="Proteomes" id="UP000232722">
    <property type="component" value="Unassembled WGS sequence"/>
</dbReference>
<dbReference type="EMBL" id="LLXJ01002476">
    <property type="protein sequence ID" value="PKB98764.1"/>
    <property type="molecule type" value="Genomic_DNA"/>
</dbReference>
<dbReference type="InterPro" id="IPR016093">
    <property type="entry name" value="MIR_motif"/>
</dbReference>
<dbReference type="VEuPathDB" id="FungiDB:FUN_014908"/>
<dbReference type="SMART" id="SM00472">
    <property type="entry name" value="MIR"/>
    <property type="match status" value="1"/>
</dbReference>
<dbReference type="VEuPathDB" id="FungiDB:RhiirA1_450655"/>
<evidence type="ECO:0000259" key="2">
    <source>
        <dbReference type="PROSITE" id="PS50919"/>
    </source>
</evidence>
<sequence>MDFPKYDGNIHPNEWINDIKRYFKLKNTKISDRLSIAISLVDPIISLPSEIGSLDKLCNVLKEDISFTVFKNTNERMLQSLKYVPENKGGNTSKFISKFRKLCYNAEINDIEEQKKYLYKSLPMNHFDSISIEFYKKMKNVVSTNKLIKEFEDFAIYLSNLIVNESIVALKHVATGKYLSSENFYYKTGSKSQLVFVGSTEPVSNSLWRIKSNKELNELISYTDTFITLQHDKSKKFLGINYGKSYYNHNDRSFYYKSFYHTSPSNNHSEVSCINTSNHGYCVKDWEFNHAKVGNHQEFIKSNDIINLSIKKVHDNNGNTTSNGQVEFLRSSHDVRFTIENDAFQEVHCHNEKLGGNDEWCIELINNIIGSKTKCY</sequence>
<dbReference type="SUPFAM" id="SSF82109">
    <property type="entry name" value="MIR domain"/>
    <property type="match status" value="1"/>
</dbReference>
<reference evidence="3 4" key="1">
    <citation type="submission" date="2016-04" db="EMBL/GenBank/DDBJ databases">
        <title>Genome analyses suggest a sexual origin of heterokaryosis in a supposedly ancient asexual fungus.</title>
        <authorList>
            <person name="Ropars J."/>
            <person name="Sedzielewska K."/>
            <person name="Noel J."/>
            <person name="Charron P."/>
            <person name="Farinelli L."/>
            <person name="Marton T."/>
            <person name="Kruger M."/>
            <person name="Pelin A."/>
            <person name="Brachmann A."/>
            <person name="Corradi N."/>
        </authorList>
    </citation>
    <scope>NUCLEOTIDE SEQUENCE [LARGE SCALE GENOMIC DNA]</scope>
    <source>
        <strain evidence="3 4">A5</strain>
    </source>
</reference>
<dbReference type="InterPro" id="IPR036300">
    <property type="entry name" value="MIR_dom_sf"/>
</dbReference>
<reference evidence="3 4" key="2">
    <citation type="submission" date="2017-09" db="EMBL/GenBank/DDBJ databases">
        <title>Extensive intraspecific genome diversity in a model arbuscular mycorrhizal fungus.</title>
        <authorList>
            <person name="Chen E.C."/>
            <person name="Morin E."/>
            <person name="Beaudet D."/>
            <person name="Noel J."/>
            <person name="Ndikumana S."/>
            <person name="Charron P."/>
            <person name="St-Onge C."/>
            <person name="Giorgi J."/>
            <person name="Grigoriev I.V."/>
            <person name="Roux C."/>
            <person name="Martin F.M."/>
            <person name="Corradi N."/>
        </authorList>
    </citation>
    <scope>NUCLEOTIDE SEQUENCE [LARGE SCALE GENOMIC DNA]</scope>
    <source>
        <strain evidence="3 4">A5</strain>
    </source>
</reference>
<dbReference type="PROSITE" id="PS50919">
    <property type="entry name" value="MIR"/>
    <property type="match status" value="1"/>
</dbReference>
<dbReference type="Gene3D" id="2.80.10.50">
    <property type="match status" value="1"/>
</dbReference>
<dbReference type="AlphaFoldDB" id="A0A2N0NW17"/>
<comment type="caution">
    <text evidence="3">The sequence shown here is derived from an EMBL/GenBank/DDBJ whole genome shotgun (WGS) entry which is preliminary data.</text>
</comment>